<evidence type="ECO:0000256" key="1">
    <source>
        <dbReference type="ARBA" id="ARBA00022630"/>
    </source>
</evidence>
<dbReference type="SUPFAM" id="SSF52218">
    <property type="entry name" value="Flavoproteins"/>
    <property type="match status" value="2"/>
</dbReference>
<evidence type="ECO:0000259" key="3">
    <source>
        <dbReference type="Pfam" id="PF02525"/>
    </source>
</evidence>
<evidence type="ECO:0000313" key="4">
    <source>
        <dbReference type="EMBL" id="SFL92928.1"/>
    </source>
</evidence>
<reference evidence="5" key="1">
    <citation type="submission" date="2016-10" db="EMBL/GenBank/DDBJ databases">
        <authorList>
            <person name="Varghese N."/>
            <person name="Submissions S."/>
        </authorList>
    </citation>
    <scope>NUCLEOTIDE SEQUENCE [LARGE SCALE GENOMIC DNA]</scope>
    <source>
        <strain evidence="5">DSM 13327</strain>
    </source>
</reference>
<evidence type="ECO:0000256" key="2">
    <source>
        <dbReference type="ARBA" id="ARBA00022643"/>
    </source>
</evidence>
<evidence type="ECO:0000313" key="5">
    <source>
        <dbReference type="Proteomes" id="UP000199520"/>
    </source>
</evidence>
<dbReference type="Pfam" id="PF02525">
    <property type="entry name" value="Flavodoxin_2"/>
    <property type="match status" value="1"/>
</dbReference>
<dbReference type="PANTHER" id="PTHR43278">
    <property type="entry name" value="NAD(P)H-DEPENDENT FMN-CONTAINING OXIDOREDUCTASE YWQN-RELATED"/>
    <property type="match status" value="1"/>
</dbReference>
<dbReference type="STRING" id="1123291.SAMN04490355_102618"/>
<proteinExistence type="predicted"/>
<sequence length="460" mass="53376">MKIIVLNGSPKGERSVTMQYIDFIRKKFPQHELKILNIAQRGKEIENRKDVFQEVIEEINKADGVLWAFPLYVFLIPSQYKRFIELITERSAAVAFKGKPAAILTTSIHFYDHTAHNYVHGICDDLDMNFYASYSAEMYDLLKEREREKIYNFSRGFFEAIDRRAPGIKVYPSLNVETTEYIPSSSLDAIDTQGKKILIVTDGEEHHLNLNRMVNRVAEHFTGMAEVINLHNIDIKGGCLGCIRCGYDNTCVYSGKDGFIEFYNSKIKTADILVFAGTIRDRYLSSLWKTFFDRGFFNTHIPSLMGKQIAFLISGPLGQLPNLRQIIEAYTEWQQANLVGIITDEEPDSKKLDDLLRELAIRSVEYASSQYIRPATFLGVGGRKIFRDEIWGNLRFPFAADYRFYKNTGFYDFPQKDYSNRIHNLIFEWILKIPVLRKKIYNEMMVEKMVEPFQKLLNKL</sequence>
<dbReference type="AlphaFoldDB" id="A0A1I4LP95"/>
<feature type="domain" description="Flavodoxin-like fold" evidence="3">
    <location>
        <begin position="1"/>
        <end position="137"/>
    </location>
</feature>
<accession>A0A1I4LP95</accession>
<organism evidence="4 5">
    <name type="scientific">Pelosinus propionicus DSM 13327</name>
    <dbReference type="NCBI Taxonomy" id="1123291"/>
    <lineage>
        <taxon>Bacteria</taxon>
        <taxon>Bacillati</taxon>
        <taxon>Bacillota</taxon>
        <taxon>Negativicutes</taxon>
        <taxon>Selenomonadales</taxon>
        <taxon>Sporomusaceae</taxon>
        <taxon>Pelosinus</taxon>
    </lineage>
</organism>
<dbReference type="PANTHER" id="PTHR43278:SF4">
    <property type="entry name" value="NAD(P)H-DEPENDENT FMN-CONTAINING OXIDOREDUCTASE YWQN-RELATED"/>
    <property type="match status" value="1"/>
</dbReference>
<keyword evidence="2" id="KW-0288">FMN</keyword>
<dbReference type="EMBL" id="FOTS01000026">
    <property type="protein sequence ID" value="SFL92928.1"/>
    <property type="molecule type" value="Genomic_DNA"/>
</dbReference>
<dbReference type="Gene3D" id="3.40.50.360">
    <property type="match status" value="2"/>
</dbReference>
<dbReference type="InterPro" id="IPR003680">
    <property type="entry name" value="Flavodoxin_fold"/>
</dbReference>
<dbReference type="OrthoDB" id="5410524at2"/>
<keyword evidence="5" id="KW-1185">Reference proteome</keyword>
<gene>
    <name evidence="4" type="ORF">SAMN04490355_102618</name>
</gene>
<protein>
    <submittedName>
        <fullName evidence="4">Flavodoxin-like fold</fullName>
    </submittedName>
</protein>
<dbReference type="InterPro" id="IPR051796">
    <property type="entry name" value="ISF_SsuE-like"/>
</dbReference>
<keyword evidence="1" id="KW-0285">Flavoprotein</keyword>
<dbReference type="Proteomes" id="UP000199520">
    <property type="component" value="Unassembled WGS sequence"/>
</dbReference>
<dbReference type="InterPro" id="IPR029039">
    <property type="entry name" value="Flavoprotein-like_sf"/>
</dbReference>
<dbReference type="RefSeq" id="WP_090938599.1">
    <property type="nucleotide sequence ID" value="NZ_FOTS01000026.1"/>
</dbReference>
<name>A0A1I4LP95_9FIRM</name>